<organism evidence="1">
    <name type="scientific">marine metagenome</name>
    <dbReference type="NCBI Taxonomy" id="408172"/>
    <lineage>
        <taxon>unclassified sequences</taxon>
        <taxon>metagenomes</taxon>
        <taxon>ecological metagenomes</taxon>
    </lineage>
</organism>
<name>A0A382UTA9_9ZZZZ</name>
<reference evidence="1" key="1">
    <citation type="submission" date="2018-05" db="EMBL/GenBank/DDBJ databases">
        <authorList>
            <person name="Lanie J.A."/>
            <person name="Ng W.-L."/>
            <person name="Kazmierczak K.M."/>
            <person name="Andrzejewski T.M."/>
            <person name="Davidsen T.M."/>
            <person name="Wayne K.J."/>
            <person name="Tettelin H."/>
            <person name="Glass J.I."/>
            <person name="Rusch D."/>
            <person name="Podicherti R."/>
            <person name="Tsui H.-C.T."/>
            <person name="Winkler M.E."/>
        </authorList>
    </citation>
    <scope>NUCLEOTIDE SEQUENCE</scope>
</reference>
<dbReference type="AlphaFoldDB" id="A0A382UTA9"/>
<proteinExistence type="predicted"/>
<sequence length="118" mass="14497">MIDMNLHSQQFAEDYEKWDSYYNYMLVSFYVTRISKQCARFNEQFPYNLNFQVFGTNKFVLTKESNRATMGRNFDDTHFVEDTYYNVARYIYKHPDEDKQSIKQYLFFSISFLRVQYL</sequence>
<feature type="non-terminal residue" evidence="1">
    <location>
        <position position="118"/>
    </location>
</feature>
<accession>A0A382UTA9</accession>
<dbReference type="EMBL" id="UINC01146644">
    <property type="protein sequence ID" value="SVD37493.1"/>
    <property type="molecule type" value="Genomic_DNA"/>
</dbReference>
<gene>
    <name evidence="1" type="ORF">METZ01_LOCUS390347</name>
</gene>
<evidence type="ECO:0000313" key="1">
    <source>
        <dbReference type="EMBL" id="SVD37493.1"/>
    </source>
</evidence>
<protein>
    <submittedName>
        <fullName evidence="1">Uncharacterized protein</fullName>
    </submittedName>
</protein>